<feature type="transmembrane region" description="Helical" evidence="1">
    <location>
        <begin position="152"/>
        <end position="177"/>
    </location>
</feature>
<dbReference type="PANTHER" id="PTHR19346">
    <property type="entry name" value="SUGAR PHOSPHATE TRANSPORTER DOMAIN-CONTAINING PROTEIN"/>
    <property type="match status" value="1"/>
</dbReference>
<feature type="transmembrane region" description="Helical" evidence="1">
    <location>
        <begin position="207"/>
        <end position="229"/>
    </location>
</feature>
<feature type="transmembrane region" description="Helical" evidence="1">
    <location>
        <begin position="241"/>
        <end position="266"/>
    </location>
</feature>
<keyword evidence="1" id="KW-0472">Membrane</keyword>
<feature type="transmembrane region" description="Helical" evidence="1">
    <location>
        <begin position="305"/>
        <end position="324"/>
    </location>
</feature>
<evidence type="ECO:0000256" key="1">
    <source>
        <dbReference type="SAM" id="Phobius"/>
    </source>
</evidence>
<dbReference type="OMA" id="YAPYFMV"/>
<reference evidence="2 3" key="2">
    <citation type="submission" date="2018-11" db="EMBL/GenBank/DDBJ databases">
        <authorList>
            <consortium name="Pathogen Informatics"/>
        </authorList>
    </citation>
    <scope>NUCLEOTIDE SEQUENCE [LARGE SCALE GENOMIC DNA]</scope>
</reference>
<dbReference type="STRING" id="103827.A0A0N5CUD1"/>
<dbReference type="InterPro" id="IPR026505">
    <property type="entry name" value="Solute_c_fam_35_mem_F3/F4"/>
</dbReference>
<gene>
    <name evidence="2" type="ORF">TCLT_LOCUS3854</name>
</gene>
<accession>A0A0N5CUD1</accession>
<reference evidence="4" key="1">
    <citation type="submission" date="2017-02" db="UniProtKB">
        <authorList>
            <consortium name="WormBaseParasite"/>
        </authorList>
    </citation>
    <scope>IDENTIFICATION</scope>
</reference>
<name>A0A0N5CUD1_THECL</name>
<organism evidence="4">
    <name type="scientific">Thelazia callipaeda</name>
    <name type="common">Oriental eyeworm</name>
    <name type="synonym">Parasitic nematode</name>
    <dbReference type="NCBI Taxonomy" id="103827"/>
    <lineage>
        <taxon>Eukaryota</taxon>
        <taxon>Metazoa</taxon>
        <taxon>Ecdysozoa</taxon>
        <taxon>Nematoda</taxon>
        <taxon>Chromadorea</taxon>
        <taxon>Rhabditida</taxon>
        <taxon>Spirurina</taxon>
        <taxon>Spiruromorpha</taxon>
        <taxon>Thelazioidea</taxon>
        <taxon>Thelaziidae</taxon>
        <taxon>Thelazia</taxon>
    </lineage>
</organism>
<feature type="transmembrane region" description="Helical" evidence="1">
    <location>
        <begin position="125"/>
        <end position="146"/>
    </location>
</feature>
<dbReference type="WBParaSite" id="TCLT_0000386501-mRNA-1">
    <property type="protein sequence ID" value="TCLT_0000386501-mRNA-1"/>
    <property type="gene ID" value="TCLT_0000386501"/>
</dbReference>
<keyword evidence="1" id="KW-1133">Transmembrane helix</keyword>
<dbReference type="PANTHER" id="PTHR19346:SF4">
    <property type="entry name" value="SUGAR PHOSPHATE TRANSPORTER DOMAIN-CONTAINING PROTEIN"/>
    <property type="match status" value="1"/>
</dbReference>
<feature type="transmembrane region" description="Helical" evidence="1">
    <location>
        <begin position="79"/>
        <end position="104"/>
    </location>
</feature>
<feature type="transmembrane region" description="Helical" evidence="1">
    <location>
        <begin position="42"/>
        <end position="59"/>
    </location>
</feature>
<proteinExistence type="predicted"/>
<protein>
    <submittedName>
        <fullName evidence="4">TPT domain-containing protein</fullName>
    </submittedName>
</protein>
<evidence type="ECO:0000313" key="3">
    <source>
        <dbReference type="Proteomes" id="UP000276776"/>
    </source>
</evidence>
<evidence type="ECO:0000313" key="4">
    <source>
        <dbReference type="WBParaSite" id="TCLT_0000386501-mRNA-1"/>
    </source>
</evidence>
<keyword evidence="3" id="KW-1185">Reference proteome</keyword>
<dbReference type="EMBL" id="UYYF01004268">
    <property type="protein sequence ID" value="VDN00876.1"/>
    <property type="molecule type" value="Genomic_DNA"/>
</dbReference>
<sequence length="342" mass="38220">MEDIPKNAVHPIASSELKSTENNEHKINCTVTENHNKTVREIMLSAVIMIAVAFFWAMSTQLTKTILLLNPKYFYAPYFMVWFMTNFMIASYPCYLSLALLFGNSSLVTIHKEALIVYGQNVNKIWSYFLLTILFLFFWMLANYAYSQSLGHISASASSSIMSCNTAMITVLAWIILRDRFISFKLISVGAAIAGVVIISVDKEFAGDSFGVFLSILSAFSAAFYKVLFKKFHGNASIGQVSLFLTGLGLLNFFFNSIPALLLLLMKAEIFTWSAVPWIPLFGVAFLSYLFNFLINFGIVLTHPLIISIGMLLGIPISAGNYYMQIIAGTESATTKLRYELN</sequence>
<dbReference type="OrthoDB" id="10062838at2759"/>
<dbReference type="AlphaFoldDB" id="A0A0N5CUD1"/>
<dbReference type="InterPro" id="IPR037185">
    <property type="entry name" value="EmrE-like"/>
</dbReference>
<feature type="transmembrane region" description="Helical" evidence="1">
    <location>
        <begin position="278"/>
        <end position="298"/>
    </location>
</feature>
<dbReference type="SUPFAM" id="SSF103481">
    <property type="entry name" value="Multidrug resistance efflux transporter EmrE"/>
    <property type="match status" value="1"/>
</dbReference>
<keyword evidence="1" id="KW-0812">Transmembrane</keyword>
<feature type="transmembrane region" description="Helical" evidence="1">
    <location>
        <begin position="184"/>
        <end position="201"/>
    </location>
</feature>
<dbReference type="Proteomes" id="UP000276776">
    <property type="component" value="Unassembled WGS sequence"/>
</dbReference>
<evidence type="ECO:0000313" key="2">
    <source>
        <dbReference type="EMBL" id="VDN00876.1"/>
    </source>
</evidence>